<dbReference type="AlphaFoldDB" id="A0A979FNF8"/>
<dbReference type="PANTHER" id="PTHR21557">
    <property type="entry name" value="CORDON-BLEU"/>
    <property type="match status" value="1"/>
</dbReference>
<dbReference type="OrthoDB" id="8882621at2759"/>
<evidence type="ECO:0000313" key="4">
    <source>
        <dbReference type="RefSeq" id="XP_047737725.1"/>
    </source>
</evidence>
<name>A0A979FNF8_HYAAZ</name>
<dbReference type="PANTHER" id="PTHR21557:SF2">
    <property type="entry name" value="CORDON-BLEU PROTEIN-LIKE 1"/>
    <property type="match status" value="1"/>
</dbReference>
<feature type="compositionally biased region" description="Low complexity" evidence="1">
    <location>
        <begin position="210"/>
        <end position="230"/>
    </location>
</feature>
<gene>
    <name evidence="4" type="primary">LOC108680967</name>
</gene>
<keyword evidence="3" id="KW-1185">Reference proteome</keyword>
<feature type="domain" description="Cordon-bleu ubiquitin-like" evidence="2">
    <location>
        <begin position="82"/>
        <end position="147"/>
    </location>
</feature>
<proteinExistence type="predicted"/>
<dbReference type="GO" id="GO:0003785">
    <property type="term" value="F:actin monomer binding"/>
    <property type="evidence" value="ECO:0007669"/>
    <property type="project" value="InterPro"/>
</dbReference>
<dbReference type="RefSeq" id="XP_047737725.1">
    <property type="nucleotide sequence ID" value="XM_047881769.1"/>
</dbReference>
<dbReference type="InterPro" id="IPR039895">
    <property type="entry name" value="COBL-like"/>
</dbReference>
<dbReference type="Pfam" id="PF09469">
    <property type="entry name" value="Cobl"/>
    <property type="match status" value="1"/>
</dbReference>
<dbReference type="GeneID" id="108680967"/>
<dbReference type="Proteomes" id="UP000694843">
    <property type="component" value="Unplaced"/>
</dbReference>
<dbReference type="KEGG" id="hazt:108680967"/>
<organism evidence="3 4">
    <name type="scientific">Hyalella azteca</name>
    <name type="common">Amphipod</name>
    <dbReference type="NCBI Taxonomy" id="294128"/>
    <lineage>
        <taxon>Eukaryota</taxon>
        <taxon>Metazoa</taxon>
        <taxon>Ecdysozoa</taxon>
        <taxon>Arthropoda</taxon>
        <taxon>Crustacea</taxon>
        <taxon>Multicrustacea</taxon>
        <taxon>Malacostraca</taxon>
        <taxon>Eumalacostraca</taxon>
        <taxon>Peracarida</taxon>
        <taxon>Amphipoda</taxon>
        <taxon>Senticaudata</taxon>
        <taxon>Talitrida</taxon>
        <taxon>Talitroidea</taxon>
        <taxon>Hyalellidae</taxon>
        <taxon>Hyalella</taxon>
    </lineage>
</organism>
<accession>A0A979FNF8</accession>
<evidence type="ECO:0000256" key="1">
    <source>
        <dbReference type="SAM" id="MobiDB-lite"/>
    </source>
</evidence>
<evidence type="ECO:0000259" key="2">
    <source>
        <dbReference type="Pfam" id="PF09469"/>
    </source>
</evidence>
<evidence type="ECO:0000313" key="3">
    <source>
        <dbReference type="Proteomes" id="UP000694843"/>
    </source>
</evidence>
<reference evidence="4" key="1">
    <citation type="submission" date="2025-08" db="UniProtKB">
        <authorList>
            <consortium name="RefSeq"/>
        </authorList>
    </citation>
    <scope>IDENTIFICATION</scope>
    <source>
        <tissue evidence="4">Whole organism</tissue>
    </source>
</reference>
<dbReference type="InterPro" id="IPR019025">
    <property type="entry name" value="Cordon-bleu_ubiquitin_domain"/>
</dbReference>
<feature type="region of interest" description="Disordered" evidence="1">
    <location>
        <begin position="188"/>
        <end position="230"/>
    </location>
</feature>
<dbReference type="Gene3D" id="3.10.20.90">
    <property type="entry name" value="Phosphatidylinositol 3-kinase Catalytic Subunit, Chain A, domain 1"/>
    <property type="match status" value="1"/>
</dbReference>
<sequence length="230" mass="25225">MMDLLIQVTTSHHISPAGHIIHVVSDARPLAYKPSTPIGTLDATILEIVPKNRINDHKSDSNNSLGEACQRLKAQEWIYKQQLVVNLPRQQLAVYRVPPHTRLADVLTMVCADKDISSADVRLRRPEKPDEDLDASLTLHDLDLHEVSLVPLSYAPPPLSVSDLLTMSSLAHQQPDLPAKRKSVFRLFSRKNKSRPSATRAPPLSSVPQSTGDSSLSSGSAGERSASPTR</sequence>
<protein>
    <submittedName>
        <fullName evidence="4">Protein cordon-bleu</fullName>
    </submittedName>
</protein>